<accession>A0A6H5GW43</accession>
<reference evidence="1 2" key="1">
    <citation type="submission" date="2020-02" db="EMBL/GenBank/DDBJ databases">
        <authorList>
            <person name="Ferguson B K."/>
        </authorList>
    </citation>
    <scope>NUCLEOTIDE SEQUENCE [LARGE SCALE GENOMIC DNA]</scope>
</reference>
<evidence type="ECO:0000313" key="2">
    <source>
        <dbReference type="Proteomes" id="UP000479000"/>
    </source>
</evidence>
<dbReference type="EMBL" id="CADCXU010018924">
    <property type="protein sequence ID" value="CAB0007274.1"/>
    <property type="molecule type" value="Genomic_DNA"/>
</dbReference>
<name>A0A6H5GW43_9HEMI</name>
<dbReference type="Proteomes" id="UP000479000">
    <property type="component" value="Unassembled WGS sequence"/>
</dbReference>
<gene>
    <name evidence="1" type="ORF">NTEN_LOCUS12585</name>
</gene>
<evidence type="ECO:0000313" key="1">
    <source>
        <dbReference type="EMBL" id="CAB0007274.1"/>
    </source>
</evidence>
<keyword evidence="2" id="KW-1185">Reference proteome</keyword>
<dbReference type="AlphaFoldDB" id="A0A6H5GW43"/>
<protein>
    <submittedName>
        <fullName evidence="1">Uncharacterized protein</fullName>
    </submittedName>
</protein>
<proteinExistence type="predicted"/>
<sequence length="155" mass="17923">MRITPPWRNILSYDARVLGIFLRPTLQKSSSWYFHPTDGKLTSQNSVQNPFKICDNHLARIKQRLCCEYGPITFAGSIGSVITAQHLRARLHFDLSLARIRLAYYEVTHSHYTSCASQRENNLIIIIILLVTYRFDNMRMLVIVRVVNLGKTTQN</sequence>
<organism evidence="1 2">
    <name type="scientific">Nesidiocoris tenuis</name>
    <dbReference type="NCBI Taxonomy" id="355587"/>
    <lineage>
        <taxon>Eukaryota</taxon>
        <taxon>Metazoa</taxon>
        <taxon>Ecdysozoa</taxon>
        <taxon>Arthropoda</taxon>
        <taxon>Hexapoda</taxon>
        <taxon>Insecta</taxon>
        <taxon>Pterygota</taxon>
        <taxon>Neoptera</taxon>
        <taxon>Paraneoptera</taxon>
        <taxon>Hemiptera</taxon>
        <taxon>Heteroptera</taxon>
        <taxon>Panheteroptera</taxon>
        <taxon>Cimicomorpha</taxon>
        <taxon>Miridae</taxon>
        <taxon>Dicyphina</taxon>
        <taxon>Nesidiocoris</taxon>
    </lineage>
</organism>